<feature type="domain" description="Chromo" evidence="5">
    <location>
        <begin position="24"/>
        <end position="65"/>
    </location>
</feature>
<organism evidence="6 7">
    <name type="scientific">Cordyceps javanica</name>
    <dbReference type="NCBI Taxonomy" id="43265"/>
    <lineage>
        <taxon>Eukaryota</taxon>
        <taxon>Fungi</taxon>
        <taxon>Dikarya</taxon>
        <taxon>Ascomycota</taxon>
        <taxon>Pezizomycotina</taxon>
        <taxon>Sordariomycetes</taxon>
        <taxon>Hypocreomycetidae</taxon>
        <taxon>Hypocreales</taxon>
        <taxon>Cordycipitaceae</taxon>
        <taxon>Cordyceps</taxon>
    </lineage>
</organism>
<feature type="region of interest" description="Disordered" evidence="4">
    <location>
        <begin position="366"/>
        <end position="390"/>
    </location>
</feature>
<keyword evidence="7" id="KW-1185">Reference proteome</keyword>
<dbReference type="Gene3D" id="3.40.50.12360">
    <property type="match status" value="1"/>
</dbReference>
<reference evidence="6 7" key="1">
    <citation type="journal article" date="2019" name="Appl. Microbiol. Biotechnol.">
        <title>Genome sequence of Isaria javanica and comparative genome analysis insights into family S53 peptidase evolution in fungal entomopathogens.</title>
        <authorList>
            <person name="Lin R."/>
            <person name="Zhang X."/>
            <person name="Xin B."/>
            <person name="Zou M."/>
            <person name="Gao Y."/>
            <person name="Qin F."/>
            <person name="Hu Q."/>
            <person name="Xie B."/>
            <person name="Cheng X."/>
        </authorList>
    </citation>
    <scope>NUCLEOTIDE SEQUENCE [LARGE SCALE GENOMIC DNA]</scope>
    <source>
        <strain evidence="6 7">IJ1G</strain>
    </source>
</reference>
<sequence>MPRSKKSTRTGKNPAEQPAPTEWFTIRRILDERRSANRVQYLVDWEDDTTTGASFEPTWAESRDVTTLAKTEWRKRKASSISKPLPDVTSEASATVNSQADQSPRPANFRQLERARSKTRARSSSTASSIDAGPARKRLRYSPSPSTEPVPSIVSAPSPSPTTDAPETQAPADVPTELIIGISNAPNFDPAEYLSVCGSQSTAYQSQSLSELEEQDRRLALSSQISLRTVPDSQDYSGLSLSTASQHKTAESVVSSLPKPSNAVIPDSLEREGNRITVASDAGNPQEHISESSIPSESQTNPAITSHQQDAKEPLYSNAPRFNSTSNSSNQPSNSPRNPISGSPPASLIEAPGFLTQVEIDEPATFLSSSPRCEQSPPLPSQATTSPAAQLRHRASQDAQVVRSFFDTVLEQAYDTNDTSATFGKQPVRDSRNTSVFNQLYIAECHIQHLANMEDSINENLGTQRSAVDELHELFTITPSSHSQAQLPDEGNDQPISTADGVPERAEAHKEVQIHPSATAGTLDPSHWHPPSVEAVDESHPSVSTSGIAFNTQPETNAQMLMPMHTHEELPNTISPSDILESADGTLDAHANPMLETGVSPAAIFGSSAGLVTAGQQSPGSPSSSATSDDPVLMQHTITLPFQASLRPQYDDILLAHRKQVKEFSEVFSNEEYVEPDANLVAQIDDLFVALRNLCDYPQDIIGTSLEKLSPHEQVKYSRDANPKFCFVFELLQGIETNIRVLIVAQSAELLQLLAHVATTLDIDCSARALGSFSNNSNDSACTVTLALPDEKFDIDEFEVVIGFDHSFGGSSVAQALSPEGQAVRPPMVLSLVTTHSIEHIDRHLPEELGPLERRNALLASIVNARKLTSDPDRGYLEPPEIANMFCDFLNGAVEGVLWEPIPLPEDVLDVYMSSQSQSQQHTMAETEGNRKRKLDDDNEEGAKRARTIVKESTMSKEEVPLPDDVRWLLDSAAAAGQTLYGSGVTIQVSLSALQAVAERVSELERRAAASDMEAQYKGVIESLEARVKDFERTSSKIYQAYRAAVEERTKFEREKKKTDAALQSTQETAQKESKKLQAKIDELEATVSRLTSNKEGEGENPLAASEKLLKEAQETTKKLEKRLENATQDGEYAKNAYQEASNAATILQTENKELKEQNARLLERSSDNVTRIHEIQNESMAKAYLKQMEELKIQLREREMELDRVREELRQARTRRETRQASVPRSPRMGLMSPRTGRPYANPASRGTSPTATTEGTMIGALPAGNGNGRWNHLRE</sequence>
<comment type="subunit">
    <text evidence="1">Component of the NuA4 histone acetyltransferase complex.</text>
</comment>
<feature type="region of interest" description="Disordered" evidence="4">
    <location>
        <begin position="914"/>
        <end position="943"/>
    </location>
</feature>
<feature type="region of interest" description="Disordered" evidence="4">
    <location>
        <begin position="1212"/>
        <end position="1277"/>
    </location>
</feature>
<protein>
    <submittedName>
        <fullName evidence="6">HDA1 complex subunit</fullName>
    </submittedName>
</protein>
<dbReference type="GO" id="GO:0005856">
    <property type="term" value="C:cytoskeleton"/>
    <property type="evidence" value="ECO:0007669"/>
    <property type="project" value="TreeGrafter"/>
</dbReference>
<accession>A0A545VQR0</accession>
<dbReference type="Gene3D" id="2.40.50.40">
    <property type="match status" value="1"/>
</dbReference>
<dbReference type="PANTHER" id="PTHR32083:SF48">
    <property type="entry name" value="TRANS-GOLGI NETWORK-LOCALIZED SYP41-INTERACTING PROTEIN 1"/>
    <property type="match status" value="1"/>
</dbReference>
<dbReference type="SUPFAM" id="SSF54160">
    <property type="entry name" value="Chromo domain-like"/>
    <property type="match status" value="1"/>
</dbReference>
<feature type="compositionally biased region" description="Polar residues" evidence="4">
    <location>
        <begin position="250"/>
        <end position="259"/>
    </location>
</feature>
<evidence type="ECO:0000256" key="2">
    <source>
        <dbReference type="ARBA" id="ARBA00023054"/>
    </source>
</evidence>
<feature type="region of interest" description="Disordered" evidence="4">
    <location>
        <begin position="1"/>
        <end position="21"/>
    </location>
</feature>
<feature type="region of interest" description="Disordered" evidence="4">
    <location>
        <begin position="71"/>
        <end position="170"/>
    </location>
</feature>
<dbReference type="InterPro" id="IPR016197">
    <property type="entry name" value="Chromo-like_dom_sf"/>
</dbReference>
<dbReference type="PROSITE" id="PS50013">
    <property type="entry name" value="CHROMO_2"/>
    <property type="match status" value="1"/>
</dbReference>
<evidence type="ECO:0000313" key="7">
    <source>
        <dbReference type="Proteomes" id="UP000315783"/>
    </source>
</evidence>
<feature type="compositionally biased region" description="Basic and acidic residues" evidence="4">
    <location>
        <begin position="928"/>
        <end position="943"/>
    </location>
</feature>
<feature type="compositionally biased region" description="Low complexity" evidence="4">
    <location>
        <begin position="149"/>
        <end position="166"/>
    </location>
</feature>
<dbReference type="EMBL" id="SPUK01000016">
    <property type="protein sequence ID" value="TQV92143.1"/>
    <property type="molecule type" value="Genomic_DNA"/>
</dbReference>
<feature type="region of interest" description="Disordered" evidence="4">
    <location>
        <begin position="250"/>
        <end position="349"/>
    </location>
</feature>
<evidence type="ECO:0000313" key="6">
    <source>
        <dbReference type="EMBL" id="TQV92143.1"/>
    </source>
</evidence>
<dbReference type="AlphaFoldDB" id="A0A545VQR0"/>
<feature type="compositionally biased region" description="Low complexity" evidence="4">
    <location>
        <begin position="323"/>
        <end position="341"/>
    </location>
</feature>
<feature type="region of interest" description="Disordered" evidence="4">
    <location>
        <begin position="1053"/>
        <end position="1078"/>
    </location>
</feature>
<dbReference type="OrthoDB" id="3647690at2759"/>
<feature type="compositionally biased region" description="Polar residues" evidence="4">
    <location>
        <begin position="90"/>
        <end position="102"/>
    </location>
</feature>
<comment type="caution">
    <text evidence="6">The sequence shown here is derived from an EMBL/GenBank/DDBJ whole genome shotgun (WGS) entry which is preliminary data.</text>
</comment>
<gene>
    <name evidence="6" type="ORF">IF1G_09215</name>
</gene>
<evidence type="ECO:0000256" key="1">
    <source>
        <dbReference type="ARBA" id="ARBA00011353"/>
    </source>
</evidence>
<proteinExistence type="predicted"/>
<name>A0A545VQR0_9HYPO</name>
<feature type="compositionally biased region" description="Low complexity" evidence="4">
    <location>
        <begin position="285"/>
        <end position="299"/>
    </location>
</feature>
<feature type="region of interest" description="Disordered" evidence="4">
    <location>
        <begin position="480"/>
        <end position="544"/>
    </location>
</feature>
<evidence type="ECO:0000256" key="3">
    <source>
        <dbReference type="SAM" id="Coils"/>
    </source>
</evidence>
<feature type="compositionally biased region" description="Polar residues" evidence="4">
    <location>
        <begin position="1246"/>
        <end position="1257"/>
    </location>
</feature>
<dbReference type="PANTHER" id="PTHR32083">
    <property type="entry name" value="CILIA AND FLAGELLA-ASSOCIATED PROTEIN 58-RELATED"/>
    <property type="match status" value="1"/>
</dbReference>
<feature type="coiled-coil region" evidence="3">
    <location>
        <begin position="994"/>
        <end position="1034"/>
    </location>
</feature>
<dbReference type="InterPro" id="IPR038609">
    <property type="entry name" value="HDA1_su2/3_sf"/>
</dbReference>
<dbReference type="GO" id="GO:0006338">
    <property type="term" value="P:chromatin remodeling"/>
    <property type="evidence" value="ECO:0007669"/>
    <property type="project" value="UniProtKB-ARBA"/>
</dbReference>
<evidence type="ECO:0000256" key="4">
    <source>
        <dbReference type="SAM" id="MobiDB-lite"/>
    </source>
</evidence>
<dbReference type="InterPro" id="IPR000953">
    <property type="entry name" value="Chromo/chromo_shadow_dom"/>
</dbReference>
<evidence type="ECO:0000259" key="5">
    <source>
        <dbReference type="PROSITE" id="PS50013"/>
    </source>
</evidence>
<dbReference type="STRING" id="43265.A0A545VQR0"/>
<dbReference type="Proteomes" id="UP000315783">
    <property type="component" value="Unassembled WGS sequence"/>
</dbReference>
<feature type="compositionally biased region" description="Basic and acidic residues" evidence="4">
    <location>
        <begin position="502"/>
        <end position="513"/>
    </location>
</feature>
<keyword evidence="2 3" id="KW-0175">Coiled coil</keyword>